<dbReference type="RefSeq" id="WP_114835365.1">
    <property type="nucleotide sequence ID" value="NZ_LR699114.1"/>
</dbReference>
<dbReference type="PROSITE" id="PS51257">
    <property type="entry name" value="PROKAR_LIPOPROTEIN"/>
    <property type="match status" value="1"/>
</dbReference>
<keyword evidence="1" id="KW-0732">Signal</keyword>
<feature type="signal peptide" evidence="1">
    <location>
        <begin position="1"/>
        <end position="24"/>
    </location>
</feature>
<name>A0A370G3E1_9COXI</name>
<dbReference type="Pfam" id="PF11738">
    <property type="entry name" value="DUF3298"/>
    <property type="match status" value="1"/>
</dbReference>
<reference evidence="3 4" key="1">
    <citation type="submission" date="2018-07" db="EMBL/GenBank/DDBJ databases">
        <title>Genomic Encyclopedia of Type Strains, Phase IV (KMG-IV): sequencing the most valuable type-strain genomes for metagenomic binning, comparative biology and taxonomic classification.</title>
        <authorList>
            <person name="Goeker M."/>
        </authorList>
    </citation>
    <scope>NUCLEOTIDE SEQUENCE [LARGE SCALE GENOMIC DNA]</scope>
    <source>
        <strain evidence="3 4">DSM 16500</strain>
    </source>
</reference>
<evidence type="ECO:0000259" key="2">
    <source>
        <dbReference type="Pfam" id="PF11738"/>
    </source>
</evidence>
<evidence type="ECO:0000256" key="1">
    <source>
        <dbReference type="SAM" id="SignalP"/>
    </source>
</evidence>
<sequence length="281" mass="32211">MQSAKSIMLLVFISLFACVAPAFADEDSGIVHETIYPVYDEVDLIPTVRIDYAKPRIVVRSTYPRLTSIGANEHVELFNQLVSDLIKEETAEFKNRVAEKQGLQKNLAKSDIKNELTIDFDTSVVNTHDKPIMSVRFNIHGYVAGTTRPYHYHRVLNFDLDNGQKIELADLFKIDEDYLTFLSDYSRKVLSKKLRNKEMIRNGTQPIPENFKRWNVNPTGLLITFDEYQVAPYVYGTQTVLIPYVALKQFIMPDSPIGLCLKQRKKCLRNHLLTGGFMNEA</sequence>
<proteinExistence type="predicted"/>
<dbReference type="AlphaFoldDB" id="A0A370G3E1"/>
<evidence type="ECO:0000313" key="3">
    <source>
        <dbReference type="EMBL" id="RDI38381.1"/>
    </source>
</evidence>
<organism evidence="3 4">
    <name type="scientific">Aquicella lusitana</name>
    <dbReference type="NCBI Taxonomy" id="254246"/>
    <lineage>
        <taxon>Bacteria</taxon>
        <taxon>Pseudomonadati</taxon>
        <taxon>Pseudomonadota</taxon>
        <taxon>Gammaproteobacteria</taxon>
        <taxon>Legionellales</taxon>
        <taxon>Coxiellaceae</taxon>
        <taxon>Aquicella</taxon>
    </lineage>
</organism>
<dbReference type="InterPro" id="IPR037126">
    <property type="entry name" value="PdaC/RsiV-like_sf"/>
</dbReference>
<evidence type="ECO:0000313" key="4">
    <source>
        <dbReference type="Proteomes" id="UP000254720"/>
    </source>
</evidence>
<dbReference type="OrthoDB" id="5637at2"/>
<gene>
    <name evidence="3" type="ORF">C8D86_13321</name>
</gene>
<protein>
    <submittedName>
        <fullName evidence="3">Uncharacterized protein DUF3298</fullName>
    </submittedName>
</protein>
<comment type="caution">
    <text evidence="3">The sequence shown here is derived from an EMBL/GenBank/DDBJ whole genome shotgun (WGS) entry which is preliminary data.</text>
</comment>
<dbReference type="InterPro" id="IPR021729">
    <property type="entry name" value="DUF3298"/>
</dbReference>
<dbReference type="Gene3D" id="3.30.565.40">
    <property type="entry name" value="Fervidobacterium nodosum Rt17-B1 like"/>
    <property type="match status" value="1"/>
</dbReference>
<dbReference type="EMBL" id="QQAX01000033">
    <property type="protein sequence ID" value="RDI38381.1"/>
    <property type="molecule type" value="Genomic_DNA"/>
</dbReference>
<keyword evidence="4" id="KW-1185">Reference proteome</keyword>
<dbReference type="Gene3D" id="3.90.640.20">
    <property type="entry name" value="Heat-shock cognate protein, ATPase"/>
    <property type="match status" value="1"/>
</dbReference>
<feature type="domain" description="DUF3298" evidence="2">
    <location>
        <begin position="169"/>
        <end position="244"/>
    </location>
</feature>
<dbReference type="Proteomes" id="UP000254720">
    <property type="component" value="Unassembled WGS sequence"/>
</dbReference>
<accession>A0A370G3E1</accession>
<feature type="chain" id="PRO_5016910535" evidence="1">
    <location>
        <begin position="25"/>
        <end position="281"/>
    </location>
</feature>